<evidence type="ECO:0000313" key="8">
    <source>
        <dbReference type="Proteomes" id="UP000053825"/>
    </source>
</evidence>
<dbReference type="PANTHER" id="PTHR23110:SF10">
    <property type="entry name" value="TRANSCRIPTION FACTOR GAGA"/>
    <property type="match status" value="1"/>
</dbReference>
<dbReference type="STRING" id="597456.A0A0L7REQ0"/>
<dbReference type="GO" id="GO:0008270">
    <property type="term" value="F:zinc ion binding"/>
    <property type="evidence" value="ECO:0007669"/>
    <property type="project" value="UniProtKB-KW"/>
</dbReference>
<evidence type="ECO:0000259" key="6">
    <source>
        <dbReference type="PROSITE" id="PS50157"/>
    </source>
</evidence>
<dbReference type="Pfam" id="PF09237">
    <property type="entry name" value="GAGA"/>
    <property type="match status" value="2"/>
</dbReference>
<dbReference type="InterPro" id="IPR011333">
    <property type="entry name" value="SKP1/BTB/POZ_sf"/>
</dbReference>
<dbReference type="PROSITE" id="PS50157">
    <property type="entry name" value="ZINC_FINGER_C2H2_2"/>
    <property type="match status" value="1"/>
</dbReference>
<feature type="domain" description="C2H2-type" evidence="6">
    <location>
        <begin position="407"/>
        <end position="435"/>
    </location>
</feature>
<feature type="compositionally biased region" description="Polar residues" evidence="4">
    <location>
        <begin position="230"/>
        <end position="247"/>
    </location>
</feature>
<dbReference type="GO" id="GO:0048513">
    <property type="term" value="P:animal organ development"/>
    <property type="evidence" value="ECO:0007669"/>
    <property type="project" value="UniProtKB-ARBA"/>
</dbReference>
<dbReference type="PROSITE" id="PS00028">
    <property type="entry name" value="ZINC_FINGER_C2H2_1"/>
    <property type="match status" value="1"/>
</dbReference>
<dbReference type="OrthoDB" id="10027872at2759"/>
<dbReference type="PROSITE" id="PS50097">
    <property type="entry name" value="BTB"/>
    <property type="match status" value="1"/>
</dbReference>
<dbReference type="Gene3D" id="3.30.160.60">
    <property type="entry name" value="Classic Zinc Finger"/>
    <property type="match status" value="1"/>
</dbReference>
<proteinExistence type="predicted"/>
<dbReference type="SMART" id="SM00225">
    <property type="entry name" value="BTB"/>
    <property type="match status" value="1"/>
</dbReference>
<dbReference type="GO" id="GO:0048468">
    <property type="term" value="P:cell development"/>
    <property type="evidence" value="ECO:0007669"/>
    <property type="project" value="UniProtKB-ARBA"/>
</dbReference>
<evidence type="ECO:0000256" key="1">
    <source>
        <dbReference type="ARBA" id="ARBA00004123"/>
    </source>
</evidence>
<dbReference type="GO" id="GO:0006357">
    <property type="term" value="P:regulation of transcription by RNA polymerase II"/>
    <property type="evidence" value="ECO:0007669"/>
    <property type="project" value="TreeGrafter"/>
</dbReference>
<dbReference type="InterPro" id="IPR051095">
    <property type="entry name" value="Dros_DevTransReg"/>
</dbReference>
<dbReference type="SUPFAM" id="SSF54695">
    <property type="entry name" value="POZ domain"/>
    <property type="match status" value="1"/>
</dbReference>
<dbReference type="Pfam" id="PF00651">
    <property type="entry name" value="BTB"/>
    <property type="match status" value="1"/>
</dbReference>
<feature type="compositionally biased region" description="Basic and acidic residues" evidence="4">
    <location>
        <begin position="192"/>
        <end position="217"/>
    </location>
</feature>
<keyword evidence="2" id="KW-0539">Nucleus</keyword>
<dbReference type="Gene3D" id="3.30.710.10">
    <property type="entry name" value="Potassium Channel Kv1.1, Chain A"/>
    <property type="match status" value="1"/>
</dbReference>
<dbReference type="AlphaFoldDB" id="A0A0L7REQ0"/>
<comment type="subcellular location">
    <subcellularLocation>
        <location evidence="1">Nucleus</location>
    </subcellularLocation>
</comment>
<evidence type="ECO:0000259" key="5">
    <source>
        <dbReference type="PROSITE" id="PS50097"/>
    </source>
</evidence>
<keyword evidence="8" id="KW-1185">Reference proteome</keyword>
<feature type="compositionally biased region" description="Basic residues" evidence="4">
    <location>
        <begin position="152"/>
        <end position="161"/>
    </location>
</feature>
<dbReference type="Proteomes" id="UP000053825">
    <property type="component" value="Unassembled WGS sequence"/>
</dbReference>
<keyword evidence="3" id="KW-0863">Zinc-finger</keyword>
<dbReference type="InterPro" id="IPR015318">
    <property type="entry name" value="Znf_GAGA-bd_fac"/>
</dbReference>
<protein>
    <submittedName>
        <fullName evidence="7">Transcription factor GAGA</fullName>
    </submittedName>
</protein>
<evidence type="ECO:0000256" key="3">
    <source>
        <dbReference type="PROSITE-ProRule" id="PRU00042"/>
    </source>
</evidence>
<name>A0A0L7REQ0_9HYME</name>
<keyword evidence="3" id="KW-0862">Zinc</keyword>
<dbReference type="PANTHER" id="PTHR23110">
    <property type="entry name" value="BTB DOMAIN TRANSCRIPTION FACTOR"/>
    <property type="match status" value="1"/>
</dbReference>
<evidence type="ECO:0000256" key="2">
    <source>
        <dbReference type="ARBA" id="ARBA00023242"/>
    </source>
</evidence>
<organism evidence="7 8">
    <name type="scientific">Habropoda laboriosa</name>
    <dbReference type="NCBI Taxonomy" id="597456"/>
    <lineage>
        <taxon>Eukaryota</taxon>
        <taxon>Metazoa</taxon>
        <taxon>Ecdysozoa</taxon>
        <taxon>Arthropoda</taxon>
        <taxon>Hexapoda</taxon>
        <taxon>Insecta</taxon>
        <taxon>Pterygota</taxon>
        <taxon>Neoptera</taxon>
        <taxon>Endopterygota</taxon>
        <taxon>Hymenoptera</taxon>
        <taxon>Apocrita</taxon>
        <taxon>Aculeata</taxon>
        <taxon>Apoidea</taxon>
        <taxon>Anthophila</taxon>
        <taxon>Apidae</taxon>
        <taxon>Habropoda</taxon>
    </lineage>
</organism>
<reference evidence="7 8" key="1">
    <citation type="submission" date="2015-07" db="EMBL/GenBank/DDBJ databases">
        <title>The genome of Habropoda laboriosa.</title>
        <authorList>
            <person name="Pan H."/>
            <person name="Kapheim K."/>
        </authorList>
    </citation>
    <scope>NUCLEOTIDE SEQUENCE [LARGE SCALE GENOMIC DNA]</scope>
    <source>
        <strain evidence="7">0110345459</strain>
    </source>
</reference>
<keyword evidence="3" id="KW-0479">Metal-binding</keyword>
<accession>A0A0L7REQ0</accession>
<dbReference type="GO" id="GO:0005634">
    <property type="term" value="C:nucleus"/>
    <property type="evidence" value="ECO:0007669"/>
    <property type="project" value="UniProtKB-SubCell"/>
</dbReference>
<dbReference type="InterPro" id="IPR000210">
    <property type="entry name" value="BTB/POZ_dom"/>
</dbReference>
<gene>
    <name evidence="7" type="ORF">WH47_11001</name>
</gene>
<feature type="region of interest" description="Disordered" evidence="4">
    <location>
        <begin position="148"/>
        <end position="247"/>
    </location>
</feature>
<dbReference type="GO" id="GO:0003006">
    <property type="term" value="P:developmental process involved in reproduction"/>
    <property type="evidence" value="ECO:0007669"/>
    <property type="project" value="UniProtKB-ARBA"/>
</dbReference>
<evidence type="ECO:0000313" key="7">
    <source>
        <dbReference type="EMBL" id="KOC69216.1"/>
    </source>
</evidence>
<dbReference type="InterPro" id="IPR013087">
    <property type="entry name" value="Znf_C2H2_type"/>
</dbReference>
<sequence length="600" mass="64309">MGSSGQLYSLSWGEFSSSLASAVQLLRGHGDLVDVTLAAGGRSFPAHKIVLCAASPFLLDLLKSTPCQHPVVMLAGIGADDLESLLEFVYRGEVSVEPSQLPSLLQAAHCLCIHGLTPPTILTENGEEVPVSAIPTANEALSKETISPYFPLKRRKKRRKSSSSSGKWPRNTNTADNENRTVDGSDNNRSANYDHHKDEDNTEHGDETANDRLEYSNHRSCHSPRAQEAQPVSTENSQAGPHQDQISDNESHLHTLMPMQPYSPLHIPQFPGPLNMGFPPGMPLPLVTQGTTAGTASCGLTGNMNLSKIRGASDCPGVCPLCGATLRQARNLRRHLLSSCKYRFSSNPVQSSPADAMMIEIKPEVELSSYNEQSMTYGTDSGSSTYLTELILGDGLSRARSMSDQPTSCPLCGAILRQSRNLRRHLELLHFGLGSNNKPGVHMRHRRTDRNNDLVRSTLASICQPHMTKTDHSRAPGSADFSTLTSLSIASTVSSSASNVSLAGSLMGPNVLGTADQSTNSALVAASSSCTASIASANNGAYASDGSASMLSCLLPTLPSLPSLSSSHDMFRHGELLRAGIAYHDSSRHHTKQSHRTDVI</sequence>
<dbReference type="EMBL" id="KQ414611">
    <property type="protein sequence ID" value="KOC69216.1"/>
    <property type="molecule type" value="Genomic_DNA"/>
</dbReference>
<feature type="domain" description="BTB" evidence="5">
    <location>
        <begin position="33"/>
        <end position="98"/>
    </location>
</feature>
<evidence type="ECO:0000256" key="4">
    <source>
        <dbReference type="SAM" id="MobiDB-lite"/>
    </source>
</evidence>
<dbReference type="CDD" id="cd18315">
    <property type="entry name" value="BTB_POZ_BAB-like"/>
    <property type="match status" value="1"/>
</dbReference>
<dbReference type="FunFam" id="3.30.710.10:FF:000096">
    <property type="entry name" value="Trithorax-like, isoform C"/>
    <property type="match status" value="1"/>
</dbReference>